<reference evidence="3 4" key="1">
    <citation type="journal article" date="2019" name="Nat. Ecol. Evol.">
        <title>Megaphylogeny resolves global patterns of mushroom evolution.</title>
        <authorList>
            <person name="Varga T."/>
            <person name="Krizsan K."/>
            <person name="Foldi C."/>
            <person name="Dima B."/>
            <person name="Sanchez-Garcia M."/>
            <person name="Sanchez-Ramirez S."/>
            <person name="Szollosi G.J."/>
            <person name="Szarkandi J.G."/>
            <person name="Papp V."/>
            <person name="Albert L."/>
            <person name="Andreopoulos W."/>
            <person name="Angelini C."/>
            <person name="Antonin V."/>
            <person name="Barry K.W."/>
            <person name="Bougher N.L."/>
            <person name="Buchanan P."/>
            <person name="Buyck B."/>
            <person name="Bense V."/>
            <person name="Catcheside P."/>
            <person name="Chovatia M."/>
            <person name="Cooper J."/>
            <person name="Damon W."/>
            <person name="Desjardin D."/>
            <person name="Finy P."/>
            <person name="Geml J."/>
            <person name="Haridas S."/>
            <person name="Hughes K."/>
            <person name="Justo A."/>
            <person name="Karasinski D."/>
            <person name="Kautmanova I."/>
            <person name="Kiss B."/>
            <person name="Kocsube S."/>
            <person name="Kotiranta H."/>
            <person name="LaButti K.M."/>
            <person name="Lechner B.E."/>
            <person name="Liimatainen K."/>
            <person name="Lipzen A."/>
            <person name="Lukacs Z."/>
            <person name="Mihaltcheva S."/>
            <person name="Morgado L.N."/>
            <person name="Niskanen T."/>
            <person name="Noordeloos M.E."/>
            <person name="Ohm R.A."/>
            <person name="Ortiz-Santana B."/>
            <person name="Ovrebo C."/>
            <person name="Racz N."/>
            <person name="Riley R."/>
            <person name="Savchenko A."/>
            <person name="Shiryaev A."/>
            <person name="Soop K."/>
            <person name="Spirin V."/>
            <person name="Szebenyi C."/>
            <person name="Tomsovsky M."/>
            <person name="Tulloss R.E."/>
            <person name="Uehling J."/>
            <person name="Grigoriev I.V."/>
            <person name="Vagvolgyi C."/>
            <person name="Papp T."/>
            <person name="Martin F.M."/>
            <person name="Miettinen O."/>
            <person name="Hibbett D.S."/>
            <person name="Nagy L.G."/>
        </authorList>
    </citation>
    <scope>NUCLEOTIDE SEQUENCE [LARGE SCALE GENOMIC DNA]</scope>
    <source>
        <strain evidence="3 4">HHB13444</strain>
    </source>
</reference>
<evidence type="ECO:0000313" key="4">
    <source>
        <dbReference type="Proteomes" id="UP000308197"/>
    </source>
</evidence>
<evidence type="ECO:0000313" key="3">
    <source>
        <dbReference type="EMBL" id="TFK82984.1"/>
    </source>
</evidence>
<proteinExistence type="predicted"/>
<dbReference type="EMBL" id="ML211431">
    <property type="protein sequence ID" value="TFK82984.1"/>
    <property type="molecule type" value="Genomic_DNA"/>
</dbReference>
<protein>
    <submittedName>
        <fullName evidence="3">Uncharacterized protein</fullName>
    </submittedName>
</protein>
<dbReference type="AlphaFoldDB" id="A0A5C3P051"/>
<feature type="compositionally biased region" description="Polar residues" evidence="2">
    <location>
        <begin position="320"/>
        <end position="337"/>
    </location>
</feature>
<accession>A0A5C3P051</accession>
<keyword evidence="4" id="KW-1185">Reference proteome</keyword>
<dbReference type="Proteomes" id="UP000308197">
    <property type="component" value="Unassembled WGS sequence"/>
</dbReference>
<keyword evidence="1" id="KW-0175">Coiled coil</keyword>
<feature type="region of interest" description="Disordered" evidence="2">
    <location>
        <begin position="299"/>
        <end position="385"/>
    </location>
</feature>
<sequence length="385" mass="41962">MTVEQKLVSEIGRRRQAENEARIMEHERDALAIQLASKQETLNELMNEFETLEDDLQVAKRSFKSTEHDLCALQTLHDSALEGLTTLKAAYTGALEDITTLKADLEALRKSTCPISEVETLRAEVEFTNRSLVQLQATLDEQSGALDLCRTTLRSTSEERDHLRDSLDSLYARHKLAEDLEDTLLQTLEERDVEISGLEAELVGRDATIAAHASALADRDTTICAYKAALAARDIALADRDATLAQADAALAVCQASFVERDATAAAQDRKLVELQTYIVGLEGVVEFLKIEASAARVPGSPVKVAPRSHSTSPPPDFATSASPTRSSLCRTTSTASWPMEKTSMPSTPQLPAPLMLPRRSSSSTSSPTSSPGSNWGSPRRFGFF</sequence>
<feature type="coiled-coil region" evidence="1">
    <location>
        <begin position="14"/>
        <end position="62"/>
    </location>
</feature>
<organism evidence="3 4">
    <name type="scientific">Polyporus arcularius HHB13444</name>
    <dbReference type="NCBI Taxonomy" id="1314778"/>
    <lineage>
        <taxon>Eukaryota</taxon>
        <taxon>Fungi</taxon>
        <taxon>Dikarya</taxon>
        <taxon>Basidiomycota</taxon>
        <taxon>Agaricomycotina</taxon>
        <taxon>Agaricomycetes</taxon>
        <taxon>Polyporales</taxon>
        <taxon>Polyporaceae</taxon>
        <taxon>Polyporus</taxon>
    </lineage>
</organism>
<gene>
    <name evidence="3" type="ORF">K466DRAFT_277688</name>
</gene>
<dbReference type="InParanoid" id="A0A5C3P051"/>
<name>A0A5C3P051_9APHY</name>
<evidence type="ECO:0000256" key="1">
    <source>
        <dbReference type="SAM" id="Coils"/>
    </source>
</evidence>
<feature type="compositionally biased region" description="Low complexity" evidence="2">
    <location>
        <begin position="358"/>
        <end position="379"/>
    </location>
</feature>
<evidence type="ECO:0000256" key="2">
    <source>
        <dbReference type="SAM" id="MobiDB-lite"/>
    </source>
</evidence>